<protein>
    <submittedName>
        <fullName evidence="1">Uncharacterized protein</fullName>
    </submittedName>
</protein>
<sequence length="70" mass="8475">MNKGFKQEKEIDITELMEVLSFNAELELDNDIREWLQTPPVKLQNYGYEVEREEEYFATLNEISEYLLER</sequence>
<gene>
    <name evidence="1" type="ORF">CD30_14890</name>
</gene>
<keyword evidence="2" id="KW-1185">Reference proteome</keyword>
<organism evidence="1 2">
    <name type="scientific">Ureibacillus massiliensis 4400831 = CIP 108448 = CCUG 49529</name>
    <dbReference type="NCBI Taxonomy" id="1211035"/>
    <lineage>
        <taxon>Bacteria</taxon>
        <taxon>Bacillati</taxon>
        <taxon>Bacillota</taxon>
        <taxon>Bacilli</taxon>
        <taxon>Bacillales</taxon>
        <taxon>Caryophanaceae</taxon>
        <taxon>Ureibacillus</taxon>
    </lineage>
</organism>
<dbReference type="RefSeq" id="WP_036178223.1">
    <property type="nucleotide sequence ID" value="NZ_AVCZ01000032.1"/>
</dbReference>
<dbReference type="AlphaFoldDB" id="A0A0A3IYN1"/>
<evidence type="ECO:0000313" key="2">
    <source>
        <dbReference type="Proteomes" id="UP000030595"/>
    </source>
</evidence>
<dbReference type="EMBL" id="JPVQ01000032">
    <property type="protein sequence ID" value="KGR89869.1"/>
    <property type="molecule type" value="Genomic_DNA"/>
</dbReference>
<accession>A0A0A3IYN1</accession>
<reference evidence="1 2" key="1">
    <citation type="submission" date="2014-02" db="EMBL/GenBank/DDBJ databases">
        <title>Draft genome sequence of Lysinibacillus massiliensis CCUG 49529.</title>
        <authorList>
            <person name="Zhang F."/>
            <person name="Wang G."/>
            <person name="Zhang L."/>
        </authorList>
    </citation>
    <scope>NUCLEOTIDE SEQUENCE [LARGE SCALE GENOMIC DNA]</scope>
    <source>
        <strain evidence="1 2">CCUG 49529</strain>
    </source>
</reference>
<evidence type="ECO:0000313" key="1">
    <source>
        <dbReference type="EMBL" id="KGR89869.1"/>
    </source>
</evidence>
<proteinExistence type="predicted"/>
<dbReference type="Proteomes" id="UP000030595">
    <property type="component" value="Unassembled WGS sequence"/>
</dbReference>
<dbReference type="OrthoDB" id="2910094at2"/>
<name>A0A0A3IYN1_9BACL</name>
<comment type="caution">
    <text evidence="1">The sequence shown here is derived from an EMBL/GenBank/DDBJ whole genome shotgun (WGS) entry which is preliminary data.</text>
</comment>